<dbReference type="EMBL" id="GBRH01277468">
    <property type="protein sequence ID" value="JAD20427.1"/>
    <property type="molecule type" value="Transcribed_RNA"/>
</dbReference>
<organism evidence="1">
    <name type="scientific">Arundo donax</name>
    <name type="common">Giant reed</name>
    <name type="synonym">Donax arundinaceus</name>
    <dbReference type="NCBI Taxonomy" id="35708"/>
    <lineage>
        <taxon>Eukaryota</taxon>
        <taxon>Viridiplantae</taxon>
        <taxon>Streptophyta</taxon>
        <taxon>Embryophyta</taxon>
        <taxon>Tracheophyta</taxon>
        <taxon>Spermatophyta</taxon>
        <taxon>Magnoliopsida</taxon>
        <taxon>Liliopsida</taxon>
        <taxon>Poales</taxon>
        <taxon>Poaceae</taxon>
        <taxon>PACMAD clade</taxon>
        <taxon>Arundinoideae</taxon>
        <taxon>Arundineae</taxon>
        <taxon>Arundo</taxon>
    </lineage>
</organism>
<accession>A0A0A8YAI9</accession>
<dbReference type="AlphaFoldDB" id="A0A0A8YAI9"/>
<reference evidence="1" key="1">
    <citation type="submission" date="2014-09" db="EMBL/GenBank/DDBJ databases">
        <authorList>
            <person name="Magalhaes I.L.F."/>
            <person name="Oliveira U."/>
            <person name="Santos F.R."/>
            <person name="Vidigal T.H.D.A."/>
            <person name="Brescovit A.D."/>
            <person name="Santos A.J."/>
        </authorList>
    </citation>
    <scope>NUCLEOTIDE SEQUENCE</scope>
    <source>
        <tissue evidence="1">Shoot tissue taken approximately 20 cm above the soil surface</tissue>
    </source>
</reference>
<name>A0A0A8YAI9_ARUDO</name>
<evidence type="ECO:0000313" key="1">
    <source>
        <dbReference type="EMBL" id="JAD20427.1"/>
    </source>
</evidence>
<sequence length="21" mass="2379">MKVQNYSVKISPVPAFTEQVL</sequence>
<proteinExistence type="predicted"/>
<protein>
    <submittedName>
        <fullName evidence="1">Uncharacterized protein</fullName>
    </submittedName>
</protein>
<reference evidence="1" key="2">
    <citation type="journal article" date="2015" name="Data Brief">
        <title>Shoot transcriptome of the giant reed, Arundo donax.</title>
        <authorList>
            <person name="Barrero R.A."/>
            <person name="Guerrero F.D."/>
            <person name="Moolhuijzen P."/>
            <person name="Goolsby J.A."/>
            <person name="Tidwell J."/>
            <person name="Bellgard S.E."/>
            <person name="Bellgard M.I."/>
        </authorList>
    </citation>
    <scope>NUCLEOTIDE SEQUENCE</scope>
    <source>
        <tissue evidence="1">Shoot tissue taken approximately 20 cm above the soil surface</tissue>
    </source>
</reference>